<dbReference type="EMBL" id="SPHZ02000011">
    <property type="protein sequence ID" value="KAF0892038.1"/>
    <property type="molecule type" value="Genomic_DNA"/>
</dbReference>
<organism evidence="1 2">
    <name type="scientific">Oryza meyeriana var. granulata</name>
    <dbReference type="NCBI Taxonomy" id="110450"/>
    <lineage>
        <taxon>Eukaryota</taxon>
        <taxon>Viridiplantae</taxon>
        <taxon>Streptophyta</taxon>
        <taxon>Embryophyta</taxon>
        <taxon>Tracheophyta</taxon>
        <taxon>Spermatophyta</taxon>
        <taxon>Magnoliopsida</taxon>
        <taxon>Liliopsida</taxon>
        <taxon>Poales</taxon>
        <taxon>Poaceae</taxon>
        <taxon>BOP clade</taxon>
        <taxon>Oryzoideae</taxon>
        <taxon>Oryzeae</taxon>
        <taxon>Oryzinae</taxon>
        <taxon>Oryza</taxon>
        <taxon>Oryza meyeriana</taxon>
    </lineage>
</organism>
<protein>
    <submittedName>
        <fullName evidence="1">Uncharacterized protein</fullName>
    </submittedName>
</protein>
<evidence type="ECO:0000313" key="2">
    <source>
        <dbReference type="Proteomes" id="UP000479710"/>
    </source>
</evidence>
<dbReference type="OrthoDB" id="714891at2759"/>
<dbReference type="AlphaFoldDB" id="A0A6G1BV98"/>
<dbReference type="Proteomes" id="UP000479710">
    <property type="component" value="Unassembled WGS sequence"/>
</dbReference>
<accession>A0A6G1BV98</accession>
<name>A0A6G1BV98_9ORYZ</name>
<gene>
    <name evidence="1" type="ORF">E2562_012509</name>
</gene>
<evidence type="ECO:0000313" key="1">
    <source>
        <dbReference type="EMBL" id="KAF0892038.1"/>
    </source>
</evidence>
<comment type="caution">
    <text evidence="1">The sequence shown here is derived from an EMBL/GenBank/DDBJ whole genome shotgun (WGS) entry which is preliminary data.</text>
</comment>
<keyword evidence="2" id="KW-1185">Reference proteome</keyword>
<sequence>MAAQALDLNLEPPIYWDDIGERDGPANELKYDMMEYLLLRLEKLPKKRVLLALEMEDLDLHKVLLTPEMEVHLLMLL</sequence>
<proteinExistence type="predicted"/>
<reference evidence="1 2" key="1">
    <citation type="submission" date="2019-11" db="EMBL/GenBank/DDBJ databases">
        <title>Whole genome sequence of Oryza granulata.</title>
        <authorList>
            <person name="Li W."/>
        </authorList>
    </citation>
    <scope>NUCLEOTIDE SEQUENCE [LARGE SCALE GENOMIC DNA]</scope>
    <source>
        <strain evidence="2">cv. Menghai</strain>
        <tissue evidence="1">Leaf</tissue>
    </source>
</reference>